<organism evidence="3 4">
    <name type="scientific">Clostridium yunnanense</name>
    <dbReference type="NCBI Taxonomy" id="2800325"/>
    <lineage>
        <taxon>Bacteria</taxon>
        <taxon>Bacillati</taxon>
        <taxon>Bacillota</taxon>
        <taxon>Clostridia</taxon>
        <taxon>Eubacteriales</taxon>
        <taxon>Clostridiaceae</taxon>
        <taxon>Clostridium</taxon>
    </lineage>
</organism>
<dbReference type="Gene3D" id="3.30.70.270">
    <property type="match status" value="1"/>
</dbReference>
<dbReference type="InterPro" id="IPR050469">
    <property type="entry name" value="Diguanylate_Cyclase"/>
</dbReference>
<sequence length="521" mass="58854">MINMQSINNFLLIGSSMILCAIAVYCLFHRKMPGAFPLLIQMIAATLWVIGSYLEIHTKGLEAKILWRNVQQIGVFIVPISSVLFAVDYSQQTERLKKYVYILAGIPITSLVLILTNRFHNIMRTGFTIKDNSITGQSLEVHSTMIGSILLTINFFIPILAIVILIEYRKRLSKHYKKQILLIILSISLTLFLSWVKSAFIDGSGIYIPVAVLYIPSSIILFYCVFRYNFFRLSPVARDKVFDIISEGILVVNQRGIVVDKNPYAETLIKKYFSVNSEIIGASVFDVFINKLEVQQLLLKKAERTIEVKLNYKENSGYLLCSSHPLSMGDNEVVGTVIVLSDITEKKLYEIDLLVRAERDWLTQLLNRQGFNSASHRVLKKANVENKPVSCLMLDVDYFKKINDTYGHANGDRVLQNLAKILDATLRKEDIIGRIGGEEFAVIMIGIDKKNALIIAEKIRKGVEESSLASIDGDTINYTVSIGIADNSNSDMSQEKLLRMADIALYKAKETLRNTIIIYNE</sequence>
<dbReference type="Pfam" id="PF00990">
    <property type="entry name" value="GGDEF"/>
    <property type="match status" value="1"/>
</dbReference>
<accession>A0ABS1EVW8</accession>
<dbReference type="SMART" id="SM00267">
    <property type="entry name" value="GGDEF"/>
    <property type="match status" value="1"/>
</dbReference>
<dbReference type="Pfam" id="PF13426">
    <property type="entry name" value="PAS_9"/>
    <property type="match status" value="1"/>
</dbReference>
<dbReference type="InterPro" id="IPR029787">
    <property type="entry name" value="Nucleotide_cyclase"/>
</dbReference>
<dbReference type="Proteomes" id="UP000596739">
    <property type="component" value="Unassembled WGS sequence"/>
</dbReference>
<dbReference type="PANTHER" id="PTHR45138">
    <property type="entry name" value="REGULATORY COMPONENTS OF SENSORY TRANSDUCTION SYSTEM"/>
    <property type="match status" value="1"/>
</dbReference>
<dbReference type="InterPro" id="IPR043128">
    <property type="entry name" value="Rev_trsase/Diguanyl_cyclase"/>
</dbReference>
<dbReference type="PANTHER" id="PTHR45138:SF9">
    <property type="entry name" value="DIGUANYLATE CYCLASE DGCM-RELATED"/>
    <property type="match status" value="1"/>
</dbReference>
<dbReference type="NCBIfam" id="TIGR00254">
    <property type="entry name" value="GGDEF"/>
    <property type="match status" value="1"/>
</dbReference>
<dbReference type="InterPro" id="IPR000160">
    <property type="entry name" value="GGDEF_dom"/>
</dbReference>
<dbReference type="PROSITE" id="PS50887">
    <property type="entry name" value="GGDEF"/>
    <property type="match status" value="1"/>
</dbReference>
<feature type="transmembrane region" description="Helical" evidence="1">
    <location>
        <begin position="145"/>
        <end position="168"/>
    </location>
</feature>
<keyword evidence="4" id="KW-1185">Reference proteome</keyword>
<dbReference type="EMBL" id="JAENHN010000064">
    <property type="protein sequence ID" value="MBK1813514.1"/>
    <property type="molecule type" value="Genomic_DNA"/>
</dbReference>
<dbReference type="CDD" id="cd01949">
    <property type="entry name" value="GGDEF"/>
    <property type="match status" value="1"/>
</dbReference>
<feature type="transmembrane region" description="Helical" evidence="1">
    <location>
        <begin position="6"/>
        <end position="28"/>
    </location>
</feature>
<dbReference type="SUPFAM" id="SSF55073">
    <property type="entry name" value="Nucleotide cyclase"/>
    <property type="match status" value="1"/>
</dbReference>
<dbReference type="Gene3D" id="3.30.450.20">
    <property type="entry name" value="PAS domain"/>
    <property type="match status" value="1"/>
</dbReference>
<evidence type="ECO:0000313" key="4">
    <source>
        <dbReference type="Proteomes" id="UP000596739"/>
    </source>
</evidence>
<feature type="domain" description="GGDEF" evidence="2">
    <location>
        <begin position="387"/>
        <end position="521"/>
    </location>
</feature>
<dbReference type="SUPFAM" id="SSF55785">
    <property type="entry name" value="PYP-like sensor domain (PAS domain)"/>
    <property type="match status" value="1"/>
</dbReference>
<dbReference type="Pfam" id="PF16927">
    <property type="entry name" value="HisKA_7TM"/>
    <property type="match status" value="1"/>
</dbReference>
<protein>
    <submittedName>
        <fullName evidence="3">Diguanylate cyclase</fullName>
    </submittedName>
</protein>
<keyword evidence="1" id="KW-0472">Membrane</keyword>
<evidence type="ECO:0000259" key="2">
    <source>
        <dbReference type="PROSITE" id="PS50887"/>
    </source>
</evidence>
<feature type="transmembrane region" description="Helical" evidence="1">
    <location>
        <begin position="99"/>
        <end position="116"/>
    </location>
</feature>
<keyword evidence="1" id="KW-0812">Transmembrane</keyword>
<feature type="transmembrane region" description="Helical" evidence="1">
    <location>
        <begin position="180"/>
        <end position="200"/>
    </location>
</feature>
<dbReference type="InterPro" id="IPR035965">
    <property type="entry name" value="PAS-like_dom_sf"/>
</dbReference>
<feature type="transmembrane region" description="Helical" evidence="1">
    <location>
        <begin position="66"/>
        <end position="87"/>
    </location>
</feature>
<evidence type="ECO:0000313" key="3">
    <source>
        <dbReference type="EMBL" id="MBK1813514.1"/>
    </source>
</evidence>
<keyword evidence="1" id="KW-1133">Transmembrane helix</keyword>
<reference evidence="4" key="1">
    <citation type="submission" date="2021-01" db="EMBL/GenBank/DDBJ databases">
        <title>Genome public.</title>
        <authorList>
            <person name="Liu C."/>
            <person name="Sun Q."/>
        </authorList>
    </citation>
    <scope>NUCLEOTIDE SEQUENCE [LARGE SCALE GENOMIC DNA]</scope>
    <source>
        <strain evidence="4">YIM B02505</strain>
    </source>
</reference>
<feature type="transmembrane region" description="Helical" evidence="1">
    <location>
        <begin position="206"/>
        <end position="226"/>
    </location>
</feature>
<evidence type="ECO:0000256" key="1">
    <source>
        <dbReference type="SAM" id="Phobius"/>
    </source>
</evidence>
<dbReference type="InterPro" id="IPR000014">
    <property type="entry name" value="PAS"/>
</dbReference>
<feature type="transmembrane region" description="Helical" evidence="1">
    <location>
        <begin position="35"/>
        <end position="54"/>
    </location>
</feature>
<name>A0ABS1EVW8_9CLOT</name>
<proteinExistence type="predicted"/>
<comment type="caution">
    <text evidence="3">The sequence shown here is derived from an EMBL/GenBank/DDBJ whole genome shotgun (WGS) entry which is preliminary data.</text>
</comment>
<dbReference type="InterPro" id="IPR031621">
    <property type="entry name" value="HisKA_7TM"/>
</dbReference>
<gene>
    <name evidence="3" type="ORF">JHL18_23130</name>
</gene>